<evidence type="ECO:0000256" key="1">
    <source>
        <dbReference type="ARBA" id="ARBA00011738"/>
    </source>
</evidence>
<evidence type="ECO:0000256" key="8">
    <source>
        <dbReference type="ARBA" id="ARBA00048923"/>
    </source>
</evidence>
<reference evidence="10 11" key="1">
    <citation type="submission" date="2016-12" db="EMBL/GenBank/DDBJ databases">
        <authorList>
            <person name="Song W.-J."/>
            <person name="Kurnit D.M."/>
        </authorList>
    </citation>
    <scope>NUCLEOTIDE SEQUENCE [LARGE SCALE GENOMIC DNA]</scope>
    <source>
        <strain evidence="10 11">DSM 12503</strain>
    </source>
</reference>
<dbReference type="Gene3D" id="3.40.630.30">
    <property type="match status" value="1"/>
</dbReference>
<evidence type="ECO:0000256" key="6">
    <source>
        <dbReference type="ARBA" id="ARBA00023315"/>
    </source>
</evidence>
<dbReference type="AlphaFoldDB" id="A0A1M7XYW0"/>
<sequence length="158" mass="18712">MIQYRMLKKDDMQIEEYHRMRHTLWPRHEERELYDEMLKILENIPFYKNELSWTVFAAVREDGSLGGFIEITVYPELHFCSTKPVAFIEGWYVDEDLRRRGVGKGLVETAKKWALENKCTEIASDVELHNQVSQLAHQALGFIKSHKGSTCIYYKREI</sequence>
<dbReference type="InterPro" id="IPR000182">
    <property type="entry name" value="GNAT_dom"/>
</dbReference>
<dbReference type="PIRSF" id="PIRSF000452">
    <property type="entry name" value="6-N-acetyltransf"/>
    <property type="match status" value="1"/>
</dbReference>
<evidence type="ECO:0000259" key="9">
    <source>
        <dbReference type="PROSITE" id="PS51186"/>
    </source>
</evidence>
<dbReference type="SUPFAM" id="SSF55729">
    <property type="entry name" value="Acyl-CoA N-acyltransferases (Nat)"/>
    <property type="match status" value="1"/>
</dbReference>
<evidence type="ECO:0000256" key="7">
    <source>
        <dbReference type="ARBA" id="ARBA00029660"/>
    </source>
</evidence>
<proteinExistence type="predicted"/>
<dbReference type="PROSITE" id="PS51186">
    <property type="entry name" value="GNAT"/>
    <property type="match status" value="1"/>
</dbReference>
<gene>
    <name evidence="10" type="ORF">SAMN02745217_00539</name>
</gene>
<evidence type="ECO:0000256" key="5">
    <source>
        <dbReference type="ARBA" id="ARBA00023251"/>
    </source>
</evidence>
<dbReference type="InterPro" id="IPR024170">
    <property type="entry name" value="Aminoglycoside_N6-AcTrfrase"/>
</dbReference>
<dbReference type="InterPro" id="IPR016181">
    <property type="entry name" value="Acyl_CoA_acyltransferase"/>
</dbReference>
<comment type="catalytic activity">
    <reaction evidence="8">
        <text>kanamycin B + acetyl-CoA = N(6')-acetylkanamycin B + CoA + H(+)</text>
        <dbReference type="Rhea" id="RHEA:16449"/>
        <dbReference type="ChEBI" id="CHEBI:15378"/>
        <dbReference type="ChEBI" id="CHEBI:57287"/>
        <dbReference type="ChEBI" id="CHEBI:57288"/>
        <dbReference type="ChEBI" id="CHEBI:58390"/>
        <dbReference type="ChEBI" id="CHEBI:58549"/>
        <dbReference type="EC" id="2.3.1.82"/>
    </reaction>
</comment>
<dbReference type="GO" id="GO:0046677">
    <property type="term" value="P:response to antibiotic"/>
    <property type="evidence" value="ECO:0007669"/>
    <property type="project" value="UniProtKB-KW"/>
</dbReference>
<keyword evidence="6" id="KW-0012">Acyltransferase</keyword>
<protein>
    <recommendedName>
        <fullName evidence="3">Aminoglycoside N(6')-acetyltransferase type 1</fullName>
        <ecNumber evidence="2">2.3.1.82</ecNumber>
    </recommendedName>
    <alternativeName>
        <fullName evidence="7">Aminoglycoside resistance protein</fullName>
    </alternativeName>
</protein>
<evidence type="ECO:0000256" key="2">
    <source>
        <dbReference type="ARBA" id="ARBA00012888"/>
    </source>
</evidence>
<keyword evidence="11" id="KW-1185">Reference proteome</keyword>
<dbReference type="CDD" id="cd04301">
    <property type="entry name" value="NAT_SF"/>
    <property type="match status" value="1"/>
</dbReference>
<dbReference type="EMBL" id="FRFD01000003">
    <property type="protein sequence ID" value="SHO44306.1"/>
    <property type="molecule type" value="Genomic_DNA"/>
</dbReference>
<evidence type="ECO:0000313" key="11">
    <source>
        <dbReference type="Proteomes" id="UP000184612"/>
    </source>
</evidence>
<accession>A0A1M7XYW0</accession>
<evidence type="ECO:0000256" key="4">
    <source>
        <dbReference type="ARBA" id="ARBA00022679"/>
    </source>
</evidence>
<evidence type="ECO:0000313" key="10">
    <source>
        <dbReference type="EMBL" id="SHO44306.1"/>
    </source>
</evidence>
<name>A0A1M7XYW0_9FIRM</name>
<feature type="domain" description="N-acetyltransferase" evidence="9">
    <location>
        <begin position="2"/>
        <end position="158"/>
    </location>
</feature>
<comment type="subunit">
    <text evidence="1">Homodimer.</text>
</comment>
<evidence type="ECO:0000256" key="3">
    <source>
        <dbReference type="ARBA" id="ARBA00017677"/>
    </source>
</evidence>
<dbReference type="Pfam" id="PF00583">
    <property type="entry name" value="Acetyltransf_1"/>
    <property type="match status" value="1"/>
</dbReference>
<keyword evidence="4 10" id="KW-0808">Transferase</keyword>
<organism evidence="10 11">
    <name type="scientific">Anaerocolumna xylanovorans DSM 12503</name>
    <dbReference type="NCBI Taxonomy" id="1121345"/>
    <lineage>
        <taxon>Bacteria</taxon>
        <taxon>Bacillati</taxon>
        <taxon>Bacillota</taxon>
        <taxon>Clostridia</taxon>
        <taxon>Lachnospirales</taxon>
        <taxon>Lachnospiraceae</taxon>
        <taxon>Anaerocolumna</taxon>
    </lineage>
</organism>
<keyword evidence="5" id="KW-0046">Antibiotic resistance</keyword>
<dbReference type="RefSeq" id="WP_084558409.1">
    <property type="nucleotide sequence ID" value="NZ_FRFD01000003.1"/>
</dbReference>
<dbReference type="Proteomes" id="UP000184612">
    <property type="component" value="Unassembled WGS sequence"/>
</dbReference>
<dbReference type="GO" id="GO:0047663">
    <property type="term" value="F:aminoglycoside 6'-N-acetyltransferase activity"/>
    <property type="evidence" value="ECO:0007669"/>
    <property type="project" value="UniProtKB-EC"/>
</dbReference>
<dbReference type="EC" id="2.3.1.82" evidence="2"/>
<dbReference type="OrthoDB" id="118633at2"/>